<sequence>MYSPKIIFYLTYAIWSYQVPPIVISKKDVGLSKSKCLECGLDCPRRNDRIINCKQFTLPSRKEDTLRTRDWNNNCLLFLYNEEMHLISITIHKQRSYGMYLESENIIDATNEPLAEQPAAPILGAYPISIKTFLIFMKTPLIFVSQPKFPERAQDSSWYERPAALGSKSHSSLS</sequence>
<gene>
    <name evidence="1" type="ORF">V1477_001740</name>
</gene>
<proteinExistence type="predicted"/>
<comment type="caution">
    <text evidence="1">The sequence shown here is derived from an EMBL/GenBank/DDBJ whole genome shotgun (WGS) entry which is preliminary data.</text>
</comment>
<dbReference type="EMBL" id="JAYRBN010000026">
    <property type="protein sequence ID" value="KAL2749669.1"/>
    <property type="molecule type" value="Genomic_DNA"/>
</dbReference>
<evidence type="ECO:0000313" key="2">
    <source>
        <dbReference type="Proteomes" id="UP001607303"/>
    </source>
</evidence>
<accession>A0ABD2CYD8</accession>
<evidence type="ECO:0000313" key="1">
    <source>
        <dbReference type="EMBL" id="KAL2749669.1"/>
    </source>
</evidence>
<organism evidence="1 2">
    <name type="scientific">Vespula maculifrons</name>
    <name type="common">Eastern yellow jacket</name>
    <name type="synonym">Wasp</name>
    <dbReference type="NCBI Taxonomy" id="7453"/>
    <lineage>
        <taxon>Eukaryota</taxon>
        <taxon>Metazoa</taxon>
        <taxon>Ecdysozoa</taxon>
        <taxon>Arthropoda</taxon>
        <taxon>Hexapoda</taxon>
        <taxon>Insecta</taxon>
        <taxon>Pterygota</taxon>
        <taxon>Neoptera</taxon>
        <taxon>Endopterygota</taxon>
        <taxon>Hymenoptera</taxon>
        <taxon>Apocrita</taxon>
        <taxon>Aculeata</taxon>
        <taxon>Vespoidea</taxon>
        <taxon>Vespidae</taxon>
        <taxon>Vespinae</taxon>
        <taxon>Vespula</taxon>
    </lineage>
</organism>
<name>A0ABD2CYD8_VESMC</name>
<dbReference type="Proteomes" id="UP001607303">
    <property type="component" value="Unassembled WGS sequence"/>
</dbReference>
<protein>
    <submittedName>
        <fullName evidence="1">Uncharacterized protein</fullName>
    </submittedName>
</protein>
<keyword evidence="2" id="KW-1185">Reference proteome</keyword>
<reference evidence="1 2" key="1">
    <citation type="journal article" date="2024" name="Ann. Entomol. Soc. Am.">
        <title>Genomic analyses of the southern and eastern yellowjacket wasps (Hymenoptera: Vespidae) reveal evolutionary signatures of social life.</title>
        <authorList>
            <person name="Catto M.A."/>
            <person name="Caine P.B."/>
            <person name="Orr S.E."/>
            <person name="Hunt B.G."/>
            <person name="Goodisman M.A.D."/>
        </authorList>
    </citation>
    <scope>NUCLEOTIDE SEQUENCE [LARGE SCALE GENOMIC DNA]</scope>
    <source>
        <strain evidence="1">232</strain>
        <tissue evidence="1">Head and thorax</tissue>
    </source>
</reference>
<dbReference type="AlphaFoldDB" id="A0ABD2CYD8"/>